<dbReference type="Gene3D" id="3.90.70.80">
    <property type="match status" value="1"/>
</dbReference>
<feature type="chain" id="PRO_5041922305" evidence="2">
    <location>
        <begin position="21"/>
        <end position="339"/>
    </location>
</feature>
<proteinExistence type="predicted"/>
<dbReference type="AlphaFoldDB" id="A0AAD9PKS8"/>
<protein>
    <submittedName>
        <fullName evidence="3">Uncharacterized protein</fullName>
    </submittedName>
</protein>
<reference evidence="3" key="1">
    <citation type="journal article" date="2023" name="Nat. Microbiol.">
        <title>Babesia duncani multi-omics identifies virulence factors and drug targets.</title>
        <authorList>
            <person name="Singh P."/>
            <person name="Lonardi S."/>
            <person name="Liang Q."/>
            <person name="Vydyam P."/>
            <person name="Khabirova E."/>
            <person name="Fang T."/>
            <person name="Gihaz S."/>
            <person name="Thekkiniath J."/>
            <person name="Munshi M."/>
            <person name="Abel S."/>
            <person name="Ciampossin L."/>
            <person name="Batugedara G."/>
            <person name="Gupta M."/>
            <person name="Lu X.M."/>
            <person name="Lenz T."/>
            <person name="Chakravarty S."/>
            <person name="Cornillot E."/>
            <person name="Hu Y."/>
            <person name="Ma W."/>
            <person name="Gonzalez L.M."/>
            <person name="Sanchez S."/>
            <person name="Estrada K."/>
            <person name="Sanchez-Flores A."/>
            <person name="Montero E."/>
            <person name="Harb O.S."/>
            <person name="Le Roch K.G."/>
            <person name="Mamoun C.B."/>
        </authorList>
    </citation>
    <scope>NUCLEOTIDE SEQUENCE</scope>
    <source>
        <strain evidence="3">WA1</strain>
    </source>
</reference>
<evidence type="ECO:0000256" key="2">
    <source>
        <dbReference type="SAM" id="SignalP"/>
    </source>
</evidence>
<keyword evidence="4" id="KW-1185">Reference proteome</keyword>
<organism evidence="3 4">
    <name type="scientific">Babesia duncani</name>
    <dbReference type="NCBI Taxonomy" id="323732"/>
    <lineage>
        <taxon>Eukaryota</taxon>
        <taxon>Sar</taxon>
        <taxon>Alveolata</taxon>
        <taxon>Apicomplexa</taxon>
        <taxon>Aconoidasida</taxon>
        <taxon>Piroplasmida</taxon>
        <taxon>Babesiidae</taxon>
        <taxon>Babesia</taxon>
    </lineage>
</organism>
<comment type="caution">
    <text evidence="3">The sequence shown here is derived from an EMBL/GenBank/DDBJ whole genome shotgun (WGS) entry which is preliminary data.</text>
</comment>
<gene>
    <name evidence="3" type="ORF">BdWA1_001747</name>
</gene>
<name>A0AAD9PKS8_9APIC</name>
<accession>A0AAD9PKS8</accession>
<evidence type="ECO:0000313" key="3">
    <source>
        <dbReference type="EMBL" id="KAK2196500.1"/>
    </source>
</evidence>
<keyword evidence="2" id="KW-0732">Signal</keyword>
<dbReference type="GeneID" id="94336045"/>
<feature type="signal peptide" evidence="2">
    <location>
        <begin position="1"/>
        <end position="20"/>
    </location>
</feature>
<dbReference type="Proteomes" id="UP001214638">
    <property type="component" value="Unassembled WGS sequence"/>
</dbReference>
<evidence type="ECO:0000256" key="1">
    <source>
        <dbReference type="SAM" id="MobiDB-lite"/>
    </source>
</evidence>
<dbReference type="EMBL" id="JALLKP010000002">
    <property type="protein sequence ID" value="KAK2196500.1"/>
    <property type="molecule type" value="Genomic_DNA"/>
</dbReference>
<evidence type="ECO:0000313" key="4">
    <source>
        <dbReference type="Proteomes" id="UP001214638"/>
    </source>
</evidence>
<dbReference type="RefSeq" id="XP_067803342.1">
    <property type="nucleotide sequence ID" value="XM_067946778.1"/>
</dbReference>
<dbReference type="KEGG" id="bdw:94336045"/>
<sequence length="339" mass="38891">MKHGTLFWLITCCLLYFSWSVSLRNGISFPSNNPNNPPNKQNTPSSPTRPKTSSKTGFIKSFLGKLLFRAADKAKTEILNIKNPGHKEYVANHICSQFESWEPTNKNWDRILQRLANLGICKKNALVSMYDNPQAVYINYGELPQAIRISLQNLMPNENEISIKLLRKLAAIHFIGINPQDAEAATFWDSEAFVNKLRLFVQFQEIEAFDDISWKAKEMLEEIDDGNDVLDVATRIYNDLTCVILPTAWGGFDEMVGLSQILKCDFYLFQSNPQMIQRVSYWDEGFETRPSVLLYYYKMTHFCNAGLVDLANPQEIKMHYDPGEFPIEIAQDFEATESQ</sequence>
<feature type="region of interest" description="Disordered" evidence="1">
    <location>
        <begin position="30"/>
        <end position="56"/>
    </location>
</feature>